<dbReference type="AlphaFoldDB" id="A0AA37W066"/>
<dbReference type="GO" id="GO:0000976">
    <property type="term" value="F:transcription cis-regulatory region binding"/>
    <property type="evidence" value="ECO:0007669"/>
    <property type="project" value="TreeGrafter"/>
</dbReference>
<evidence type="ECO:0000256" key="1">
    <source>
        <dbReference type="ARBA" id="ARBA00023015"/>
    </source>
</evidence>
<dbReference type="SUPFAM" id="SSF46689">
    <property type="entry name" value="Homeodomain-like"/>
    <property type="match status" value="1"/>
</dbReference>
<dbReference type="FunFam" id="1.10.10.60:FF:000141">
    <property type="entry name" value="TetR family transcriptional regulator"/>
    <property type="match status" value="1"/>
</dbReference>
<dbReference type="PANTHER" id="PTHR30055">
    <property type="entry name" value="HTH-TYPE TRANSCRIPTIONAL REGULATOR RUTR"/>
    <property type="match status" value="1"/>
</dbReference>
<dbReference type="RefSeq" id="WP_095506528.1">
    <property type="nucleotide sequence ID" value="NZ_BSNC01000003.1"/>
</dbReference>
<reference evidence="6" key="2">
    <citation type="submission" date="2023-01" db="EMBL/GenBank/DDBJ databases">
        <title>Draft genome sequence of Paraferrimonas sedimenticola strain NBRC 101628.</title>
        <authorList>
            <person name="Sun Q."/>
            <person name="Mori K."/>
        </authorList>
    </citation>
    <scope>NUCLEOTIDE SEQUENCE</scope>
    <source>
        <strain evidence="6">NBRC 101628</strain>
    </source>
</reference>
<dbReference type="PANTHER" id="PTHR30055:SF234">
    <property type="entry name" value="HTH-TYPE TRANSCRIPTIONAL REGULATOR BETI"/>
    <property type="match status" value="1"/>
</dbReference>
<evidence type="ECO:0000256" key="3">
    <source>
        <dbReference type="ARBA" id="ARBA00023163"/>
    </source>
</evidence>
<gene>
    <name evidence="6" type="ORF">GCM10007895_12710</name>
</gene>
<dbReference type="InterPro" id="IPR036271">
    <property type="entry name" value="Tet_transcr_reg_TetR-rel_C_sf"/>
</dbReference>
<comment type="caution">
    <text evidence="6">The sequence shown here is derived from an EMBL/GenBank/DDBJ whole genome shotgun (WGS) entry which is preliminary data.</text>
</comment>
<evidence type="ECO:0000256" key="4">
    <source>
        <dbReference type="PROSITE-ProRule" id="PRU00335"/>
    </source>
</evidence>
<feature type="domain" description="HTH tetR-type" evidence="5">
    <location>
        <begin position="9"/>
        <end position="69"/>
    </location>
</feature>
<dbReference type="InterPro" id="IPR050109">
    <property type="entry name" value="HTH-type_TetR-like_transc_reg"/>
</dbReference>
<evidence type="ECO:0000313" key="7">
    <source>
        <dbReference type="Proteomes" id="UP001161422"/>
    </source>
</evidence>
<dbReference type="PRINTS" id="PR00455">
    <property type="entry name" value="HTHTETR"/>
</dbReference>
<protein>
    <submittedName>
        <fullName evidence="6">TetR family transcriptional regulator</fullName>
    </submittedName>
</protein>
<dbReference type="Proteomes" id="UP001161422">
    <property type="component" value="Unassembled WGS sequence"/>
</dbReference>
<evidence type="ECO:0000313" key="6">
    <source>
        <dbReference type="EMBL" id="GLP95965.1"/>
    </source>
</evidence>
<name>A0AA37W066_9GAMM</name>
<dbReference type="InterPro" id="IPR023772">
    <property type="entry name" value="DNA-bd_HTH_TetR-type_CS"/>
</dbReference>
<keyword evidence="7" id="KW-1185">Reference proteome</keyword>
<sequence>MSRTIKPADERRRELLNAARHLFFDRGYDNTSINDILNVVGLSKGAFYHHFSSKNALLDGLVDHEVADLYQATKAACLQPGLTALQRWQRLFERSAQWELANKTNWIVLLTSLYRDENLRYRLKLTQAAQLTTANLFSQVITQGVDEGSFSVTDPKACATILVSAHQALSDRIAELLLSQQNPAALDQIHQLCQATQELSERALGAPKGSLPIVDRATLAAWFQSQESPCAD</sequence>
<dbReference type="Gene3D" id="1.10.357.10">
    <property type="entry name" value="Tetracycline Repressor, domain 2"/>
    <property type="match status" value="1"/>
</dbReference>
<dbReference type="PROSITE" id="PS01081">
    <property type="entry name" value="HTH_TETR_1"/>
    <property type="match status" value="1"/>
</dbReference>
<keyword evidence="3" id="KW-0804">Transcription</keyword>
<reference evidence="6" key="1">
    <citation type="journal article" date="2014" name="Int. J. Syst. Evol. Microbiol.">
        <title>Complete genome sequence of Corynebacterium casei LMG S-19264T (=DSM 44701T), isolated from a smear-ripened cheese.</title>
        <authorList>
            <consortium name="US DOE Joint Genome Institute (JGI-PGF)"/>
            <person name="Walter F."/>
            <person name="Albersmeier A."/>
            <person name="Kalinowski J."/>
            <person name="Ruckert C."/>
        </authorList>
    </citation>
    <scope>NUCLEOTIDE SEQUENCE</scope>
    <source>
        <strain evidence="6">NBRC 101628</strain>
    </source>
</reference>
<dbReference type="PROSITE" id="PS50977">
    <property type="entry name" value="HTH_TETR_2"/>
    <property type="match status" value="1"/>
</dbReference>
<dbReference type="GO" id="GO:0003700">
    <property type="term" value="F:DNA-binding transcription factor activity"/>
    <property type="evidence" value="ECO:0007669"/>
    <property type="project" value="TreeGrafter"/>
</dbReference>
<keyword evidence="2 4" id="KW-0238">DNA-binding</keyword>
<dbReference type="Pfam" id="PF00440">
    <property type="entry name" value="TetR_N"/>
    <property type="match status" value="1"/>
</dbReference>
<evidence type="ECO:0000256" key="2">
    <source>
        <dbReference type="ARBA" id="ARBA00023125"/>
    </source>
</evidence>
<feature type="DNA-binding region" description="H-T-H motif" evidence="4">
    <location>
        <begin position="32"/>
        <end position="51"/>
    </location>
</feature>
<dbReference type="SUPFAM" id="SSF48498">
    <property type="entry name" value="Tetracyclin repressor-like, C-terminal domain"/>
    <property type="match status" value="1"/>
</dbReference>
<accession>A0AA37W066</accession>
<keyword evidence="1" id="KW-0805">Transcription regulation</keyword>
<organism evidence="6 7">
    <name type="scientific">Paraferrimonas sedimenticola</name>
    <dbReference type="NCBI Taxonomy" id="375674"/>
    <lineage>
        <taxon>Bacteria</taxon>
        <taxon>Pseudomonadati</taxon>
        <taxon>Pseudomonadota</taxon>
        <taxon>Gammaproteobacteria</taxon>
        <taxon>Alteromonadales</taxon>
        <taxon>Ferrimonadaceae</taxon>
        <taxon>Paraferrimonas</taxon>
    </lineage>
</organism>
<dbReference type="EMBL" id="BSNC01000003">
    <property type="protein sequence ID" value="GLP95965.1"/>
    <property type="molecule type" value="Genomic_DNA"/>
</dbReference>
<proteinExistence type="predicted"/>
<dbReference type="InterPro" id="IPR001647">
    <property type="entry name" value="HTH_TetR"/>
</dbReference>
<evidence type="ECO:0000259" key="5">
    <source>
        <dbReference type="PROSITE" id="PS50977"/>
    </source>
</evidence>
<dbReference type="InterPro" id="IPR009057">
    <property type="entry name" value="Homeodomain-like_sf"/>
</dbReference>